<dbReference type="InterPro" id="IPR038780">
    <property type="entry name" value="ALN"/>
</dbReference>
<feature type="compositionally biased region" description="Low complexity" evidence="1">
    <location>
        <begin position="117"/>
        <end position="126"/>
    </location>
</feature>
<reference evidence="4" key="1">
    <citation type="submission" date="2025-08" db="UniProtKB">
        <authorList>
            <consortium name="RefSeq"/>
        </authorList>
    </citation>
    <scope>IDENTIFICATION</scope>
    <source>
        <tissue evidence="4">Ear skin</tissue>
    </source>
</reference>
<evidence type="ECO:0000313" key="4">
    <source>
        <dbReference type="RefSeq" id="XP_014415459.2"/>
    </source>
</evidence>
<dbReference type="GeneID" id="102524102"/>
<keyword evidence="2" id="KW-0812">Transmembrane</keyword>
<organism evidence="3 4">
    <name type="scientific">Camelus ferus</name>
    <name type="common">Wild bactrian camel</name>
    <name type="synonym">Camelus bactrianus ferus</name>
    <dbReference type="NCBI Taxonomy" id="419612"/>
    <lineage>
        <taxon>Eukaryota</taxon>
        <taxon>Metazoa</taxon>
        <taxon>Chordata</taxon>
        <taxon>Craniata</taxon>
        <taxon>Vertebrata</taxon>
        <taxon>Euteleostomi</taxon>
        <taxon>Mammalia</taxon>
        <taxon>Eutheria</taxon>
        <taxon>Laurasiatheria</taxon>
        <taxon>Artiodactyla</taxon>
        <taxon>Tylopoda</taxon>
        <taxon>Camelidae</taxon>
        <taxon>Camelus</taxon>
    </lineage>
</organism>
<keyword evidence="2" id="KW-1133">Transmembrane helix</keyword>
<name>A0A8B7KCK3_CAMFR</name>
<evidence type="ECO:0000256" key="2">
    <source>
        <dbReference type="SAM" id="Phobius"/>
    </source>
</evidence>
<dbReference type="CTD" id="401152"/>
<feature type="compositionally biased region" description="Basic and acidic residues" evidence="1">
    <location>
        <begin position="127"/>
        <end position="138"/>
    </location>
</feature>
<dbReference type="Pfam" id="PF17696">
    <property type="entry name" value="ALN"/>
    <property type="match status" value="1"/>
</dbReference>
<dbReference type="KEGG" id="cfr:102524102"/>
<feature type="compositionally biased region" description="Polar residues" evidence="1">
    <location>
        <begin position="139"/>
        <end position="148"/>
    </location>
</feature>
<evidence type="ECO:0000313" key="3">
    <source>
        <dbReference type="Proteomes" id="UP000694856"/>
    </source>
</evidence>
<evidence type="ECO:0000256" key="1">
    <source>
        <dbReference type="SAM" id="MobiDB-lite"/>
    </source>
</evidence>
<dbReference type="AlphaFoldDB" id="A0A8B7KCK3"/>
<feature type="region of interest" description="Disordered" evidence="1">
    <location>
        <begin position="117"/>
        <end position="148"/>
    </location>
</feature>
<dbReference type="RefSeq" id="XP_014415459.2">
    <property type="nucleotide sequence ID" value="XM_014559973.2"/>
</dbReference>
<protein>
    <submittedName>
        <fullName evidence="4">Uncharacterized protein C4orf3 homolog isoform X1</fullName>
    </submittedName>
</protein>
<feature type="transmembrane region" description="Helical" evidence="2">
    <location>
        <begin position="158"/>
        <end position="179"/>
    </location>
</feature>
<keyword evidence="2" id="KW-0472">Membrane</keyword>
<sequence length="183" mass="20398">MGRDGNFQSCHKAFLPVKPEQLASHLDAAGRSGRAPFLRFRVEAALRAYGHGDSGAAAAPAPWEGRLRAYFRAGSCVCLCDRSLPSFRRGEHGSAGTEAFQLLGLWPGDWCKMERGAAAAGDGRNGPWERRGLGEAERQQQNQVRAHSGANQFPKQSYWLDLWLFILFDLVVFFFMYFLPCSR</sequence>
<accession>A0A8B7KCK3</accession>
<dbReference type="PANTHER" id="PTHR37367">
    <property type="entry name" value="CHROMOSOME 4 OPEN READING FRAME 3"/>
    <property type="match status" value="1"/>
</dbReference>
<gene>
    <name evidence="4" type="primary">C2H4orf3</name>
</gene>
<keyword evidence="3" id="KW-1185">Reference proteome</keyword>
<proteinExistence type="predicted"/>
<dbReference type="Proteomes" id="UP000694856">
    <property type="component" value="Chromosome 2"/>
</dbReference>
<dbReference type="PANTHER" id="PTHR37367:SF1">
    <property type="entry name" value="CHROMOSOME 4 OPEN READING FRAME 3"/>
    <property type="match status" value="1"/>
</dbReference>